<feature type="transmembrane region" description="Helical" evidence="6">
    <location>
        <begin position="21"/>
        <end position="45"/>
    </location>
</feature>
<feature type="transmembrane region" description="Helical" evidence="6">
    <location>
        <begin position="679"/>
        <end position="704"/>
    </location>
</feature>
<evidence type="ECO:0000256" key="1">
    <source>
        <dbReference type="ARBA" id="ARBA00004651"/>
    </source>
</evidence>
<dbReference type="PANTHER" id="PTHR30572:SF18">
    <property type="entry name" value="ABC-TYPE MACROLIDE FAMILY EXPORT SYSTEM PERMEASE COMPONENT 2"/>
    <property type="match status" value="1"/>
</dbReference>
<evidence type="ECO:0000256" key="2">
    <source>
        <dbReference type="ARBA" id="ARBA00022475"/>
    </source>
</evidence>
<feature type="domain" description="ABC3 transporter permease C-terminal" evidence="7">
    <location>
        <begin position="297"/>
        <end position="408"/>
    </location>
</feature>
<dbReference type="InterPro" id="IPR003838">
    <property type="entry name" value="ABC3_permease_C"/>
</dbReference>
<gene>
    <name evidence="9" type="ORF">QVH07_04190</name>
</gene>
<evidence type="ECO:0000256" key="5">
    <source>
        <dbReference type="ARBA" id="ARBA00023136"/>
    </source>
</evidence>
<name>A0ABT7Y9Y1_9BACT</name>
<keyword evidence="2" id="KW-1003">Cell membrane</keyword>
<evidence type="ECO:0000313" key="9">
    <source>
        <dbReference type="EMBL" id="MDN3203330.1"/>
    </source>
</evidence>
<accession>A0ABT7Y9Y1</accession>
<evidence type="ECO:0000256" key="6">
    <source>
        <dbReference type="SAM" id="Phobius"/>
    </source>
</evidence>
<evidence type="ECO:0000259" key="7">
    <source>
        <dbReference type="Pfam" id="PF02687"/>
    </source>
</evidence>
<feature type="transmembrane region" description="Helical" evidence="6">
    <location>
        <begin position="432"/>
        <end position="457"/>
    </location>
</feature>
<keyword evidence="4 6" id="KW-1133">Transmembrane helix</keyword>
<protein>
    <submittedName>
        <fullName evidence="9">ABC transporter permease</fullName>
    </submittedName>
</protein>
<comment type="subcellular location">
    <subcellularLocation>
        <location evidence="1">Cell membrane</location>
        <topology evidence="1">Multi-pass membrane protein</topology>
    </subcellularLocation>
</comment>
<feature type="transmembrane region" description="Helical" evidence="6">
    <location>
        <begin position="731"/>
        <end position="750"/>
    </location>
</feature>
<evidence type="ECO:0000259" key="8">
    <source>
        <dbReference type="Pfam" id="PF12704"/>
    </source>
</evidence>
<evidence type="ECO:0000313" key="10">
    <source>
        <dbReference type="Proteomes" id="UP001171916"/>
    </source>
</evidence>
<evidence type="ECO:0000256" key="3">
    <source>
        <dbReference type="ARBA" id="ARBA00022692"/>
    </source>
</evidence>
<feature type="transmembrane region" description="Helical" evidence="6">
    <location>
        <begin position="291"/>
        <end position="313"/>
    </location>
</feature>
<feature type="transmembrane region" description="Helical" evidence="6">
    <location>
        <begin position="388"/>
        <end position="411"/>
    </location>
</feature>
<dbReference type="Proteomes" id="UP001171916">
    <property type="component" value="Unassembled WGS sequence"/>
</dbReference>
<dbReference type="PANTHER" id="PTHR30572">
    <property type="entry name" value="MEMBRANE COMPONENT OF TRANSPORTER-RELATED"/>
    <property type="match status" value="1"/>
</dbReference>
<proteinExistence type="predicted"/>
<sequence>MLFNFFKIGFRNILRNKVRTIIHVLGLSIGIAICFLIFNVNWFAYSFDSFHEDVDQIYRVTTTSYFVEDEYPNSGVPGPLAQVIQDEVKGIEDKTTFYYLYQTMVLLPEQNKSMGRNNETAFMEPSYFRFFDYEWLAGNPETALENPNSVVLAESQASSYFPNTTWDEILGRELIFYTQDSIPATVTGIVKDLESNSNFIFKNFISFATIEGSELKNWYGIDSWTNVNSSNQLFIKKSKDVSVESVLSDIMTVTEKNTDFEEGSSRSHDMHPLSEMHFEGTYNNQGVSRSFLQGMVVIGVIILVLACLNFINLETAQSINRSKEVGIRKTLGSNRVQLVFQFLTETLLIVIIATLLGMGLVQVLSLAFEDYLPGGFHLTLITAPNVAFIIGFVVVLTLISGLYPALILGGYQAQRALMGEVKQSHKFSLGIFLRKNLTVLQFASSITFIILVSAISYQMSFLSNRPLGFDKAAVVYLEIPFMANTDKVEQLTDRVRQQTFVSGASPSNDLVSSTSLWTSDLMMQKDNAESELYVQVKNADSAFVGVNGLRLLAGNVHNNSPAEVLINETLSKEMGFEDPSEAIGQPLTFNEIPRKVAGVINDYHSRTLREEIRPMLIFYDPEYVQKLNVKLSGDQNLAMAKTQLEGLFKEYFPLETTELKFLDDEIERFYLQDVKIRNILAWACGLAILISCLGLFGLSSFTIAQRTKEISIRKVLGASLGQILFLISKEYIFLVGISFLLAIYPAYYFLNDWLQDFENRINMPYIMFLLSGLGVLLICLLIVGSHSYFASRENPAKVLKSE</sequence>
<keyword evidence="10" id="KW-1185">Reference proteome</keyword>
<dbReference type="InterPro" id="IPR025857">
    <property type="entry name" value="MacB_PCD"/>
</dbReference>
<feature type="transmembrane region" description="Helical" evidence="6">
    <location>
        <begin position="762"/>
        <end position="783"/>
    </location>
</feature>
<organism evidence="9 10">
    <name type="scientific">Algoriphagus sediminis</name>
    <dbReference type="NCBI Taxonomy" id="3057113"/>
    <lineage>
        <taxon>Bacteria</taxon>
        <taxon>Pseudomonadati</taxon>
        <taxon>Bacteroidota</taxon>
        <taxon>Cytophagia</taxon>
        <taxon>Cytophagales</taxon>
        <taxon>Cyclobacteriaceae</taxon>
        <taxon>Algoriphagus</taxon>
    </lineage>
</organism>
<dbReference type="Pfam" id="PF02687">
    <property type="entry name" value="FtsX"/>
    <property type="match status" value="2"/>
</dbReference>
<keyword evidence="3 6" id="KW-0812">Transmembrane</keyword>
<dbReference type="Pfam" id="PF12704">
    <property type="entry name" value="MacB_PCD"/>
    <property type="match status" value="2"/>
</dbReference>
<feature type="domain" description="MacB-like periplasmic core" evidence="8">
    <location>
        <begin position="20"/>
        <end position="250"/>
    </location>
</feature>
<feature type="domain" description="MacB-like periplasmic core" evidence="8">
    <location>
        <begin position="437"/>
        <end position="645"/>
    </location>
</feature>
<feature type="domain" description="ABC3 transporter permease C-terminal" evidence="7">
    <location>
        <begin position="685"/>
        <end position="795"/>
    </location>
</feature>
<keyword evidence="5 6" id="KW-0472">Membrane</keyword>
<comment type="caution">
    <text evidence="9">The sequence shown here is derived from an EMBL/GenBank/DDBJ whole genome shotgun (WGS) entry which is preliminary data.</text>
</comment>
<reference evidence="9" key="1">
    <citation type="submission" date="2023-06" db="EMBL/GenBank/DDBJ databases">
        <title>Robiginitalea aurantiacus sp. nov. and Algoriphagus sediminis sp. nov., isolated from coastal sediment.</title>
        <authorList>
            <person name="Zhou Z.Y."/>
            <person name="An J."/>
            <person name="Jia Y.W."/>
            <person name="Du Z.J."/>
        </authorList>
    </citation>
    <scope>NUCLEOTIDE SEQUENCE</scope>
    <source>
        <strain evidence="9">C2-7</strain>
    </source>
</reference>
<evidence type="ECO:0000256" key="4">
    <source>
        <dbReference type="ARBA" id="ARBA00022989"/>
    </source>
</evidence>
<dbReference type="EMBL" id="JAUEPH010000002">
    <property type="protein sequence ID" value="MDN3203330.1"/>
    <property type="molecule type" value="Genomic_DNA"/>
</dbReference>
<feature type="transmembrane region" description="Helical" evidence="6">
    <location>
        <begin position="338"/>
        <end position="368"/>
    </location>
</feature>
<dbReference type="InterPro" id="IPR050250">
    <property type="entry name" value="Macrolide_Exporter_MacB"/>
</dbReference>
<dbReference type="RefSeq" id="WP_289998894.1">
    <property type="nucleotide sequence ID" value="NZ_JAUEPH010000002.1"/>
</dbReference>